<dbReference type="RefSeq" id="WP_190289874.1">
    <property type="nucleotide sequence ID" value="NZ_JABFCZ010000003.1"/>
</dbReference>
<reference evidence="5" key="1">
    <citation type="submission" date="2020-05" db="EMBL/GenBank/DDBJ databases">
        <title>Identification of trans-AT polyketide cluster in two marine bacteria, producers of a novel glutaramide-containing polyketide sesbanimide D and analogs.</title>
        <authorList>
            <person name="Kacar D."/>
            <person name="Rodriguez P."/>
            <person name="Canedo L."/>
            <person name="Gonzalez E."/>
            <person name="Galan B."/>
            <person name="De La Calle F."/>
            <person name="Garcia J.L."/>
        </authorList>
    </citation>
    <scope>NUCLEOTIDE SEQUENCE</scope>
    <source>
        <strain evidence="5">PHM038</strain>
    </source>
</reference>
<keyword evidence="1" id="KW-0805">Transcription regulation</keyword>
<protein>
    <submittedName>
        <fullName evidence="5">Helix-turn-helix transcriptional regulator</fullName>
    </submittedName>
</protein>
<dbReference type="Gene3D" id="1.10.10.10">
    <property type="entry name" value="Winged helix-like DNA-binding domain superfamily/Winged helix DNA-binding domain"/>
    <property type="match status" value="1"/>
</dbReference>
<evidence type="ECO:0000313" key="6">
    <source>
        <dbReference type="Proteomes" id="UP000598467"/>
    </source>
</evidence>
<feature type="domain" description="HTH hxlR-type" evidence="4">
    <location>
        <begin position="34"/>
        <end position="132"/>
    </location>
</feature>
<dbReference type="GO" id="GO:0003677">
    <property type="term" value="F:DNA binding"/>
    <property type="evidence" value="ECO:0007669"/>
    <property type="project" value="UniProtKB-KW"/>
</dbReference>
<proteinExistence type="predicted"/>
<evidence type="ECO:0000256" key="3">
    <source>
        <dbReference type="ARBA" id="ARBA00023163"/>
    </source>
</evidence>
<dbReference type="Proteomes" id="UP000598467">
    <property type="component" value="Unassembled WGS sequence"/>
</dbReference>
<dbReference type="Pfam" id="PF01638">
    <property type="entry name" value="HxlR"/>
    <property type="match status" value="1"/>
</dbReference>
<dbReference type="SUPFAM" id="SSF46785">
    <property type="entry name" value="Winged helix' DNA-binding domain"/>
    <property type="match status" value="1"/>
</dbReference>
<dbReference type="EMBL" id="JABFCZ010000003">
    <property type="protein sequence ID" value="MBD1545201.1"/>
    <property type="molecule type" value="Genomic_DNA"/>
</dbReference>
<dbReference type="AlphaFoldDB" id="A0A926P1K7"/>
<gene>
    <name evidence="5" type="ORF">HK439_02930</name>
</gene>
<evidence type="ECO:0000256" key="2">
    <source>
        <dbReference type="ARBA" id="ARBA00023125"/>
    </source>
</evidence>
<dbReference type="InterPro" id="IPR036388">
    <property type="entry name" value="WH-like_DNA-bd_sf"/>
</dbReference>
<keyword evidence="3" id="KW-0804">Transcription</keyword>
<evidence type="ECO:0000313" key="5">
    <source>
        <dbReference type="EMBL" id="MBD1545201.1"/>
    </source>
</evidence>
<evidence type="ECO:0000259" key="4">
    <source>
        <dbReference type="PROSITE" id="PS51118"/>
    </source>
</evidence>
<comment type="caution">
    <text evidence="5">The sequence shown here is derived from an EMBL/GenBank/DDBJ whole genome shotgun (WGS) entry which is preliminary data.</text>
</comment>
<accession>A0A926P1K7</accession>
<keyword evidence="2" id="KW-0238">DNA-binding</keyword>
<dbReference type="PROSITE" id="PS51118">
    <property type="entry name" value="HTH_HXLR"/>
    <property type="match status" value="1"/>
</dbReference>
<dbReference type="InterPro" id="IPR036390">
    <property type="entry name" value="WH_DNA-bd_sf"/>
</dbReference>
<dbReference type="PANTHER" id="PTHR33204">
    <property type="entry name" value="TRANSCRIPTIONAL REGULATOR, MARR FAMILY"/>
    <property type="match status" value="1"/>
</dbReference>
<organism evidence="5 6">
    <name type="scientific">Roseibium aggregatum</name>
    <dbReference type="NCBI Taxonomy" id="187304"/>
    <lineage>
        <taxon>Bacteria</taxon>
        <taxon>Pseudomonadati</taxon>
        <taxon>Pseudomonadota</taxon>
        <taxon>Alphaproteobacteria</taxon>
        <taxon>Hyphomicrobiales</taxon>
        <taxon>Stappiaceae</taxon>
        <taxon>Roseibium</taxon>
    </lineage>
</organism>
<sequence length="148" mass="16548">MTGDPEITSRDEENGGIPLSERLHQRGVVFSDKCPSREILKHLTSRWGVLVLMALLGGPHRFSALRRKIAGVSERMLAQTLQVLEADGFVDRRAYPVVPPHVEYTLTPIGREAAEKVREFADWIEINIGRILEARKEHEEDGPAAAAE</sequence>
<dbReference type="PANTHER" id="PTHR33204:SF37">
    <property type="entry name" value="HTH-TYPE TRANSCRIPTIONAL REGULATOR YODB"/>
    <property type="match status" value="1"/>
</dbReference>
<evidence type="ECO:0000256" key="1">
    <source>
        <dbReference type="ARBA" id="ARBA00023015"/>
    </source>
</evidence>
<dbReference type="InterPro" id="IPR002577">
    <property type="entry name" value="HTH_HxlR"/>
</dbReference>
<name>A0A926P1K7_9HYPH</name>